<evidence type="ECO:0000256" key="1">
    <source>
        <dbReference type="SAM" id="Phobius"/>
    </source>
</evidence>
<name>A0ABP6PYP2_9ACTN</name>
<keyword evidence="1" id="KW-0812">Transmembrane</keyword>
<comment type="caution">
    <text evidence="2">The sequence shown here is derived from an EMBL/GenBank/DDBJ whole genome shotgun (WGS) entry which is preliminary data.</text>
</comment>
<sequence>MVLAHGIGGRQDLPIPMEFLLAGAALAVLISFMALGFVWQDSRFRADAGRRVPAWLEAFAGSRVTRAVLLLAGVLMTLATAWAAALGPGGNANPAPWTIYILFWVGIVPLSLLFGPVWKLLNPLRAVHKGIALLSGGRPLAALPSWIGYWPAAVGLFAFTWMELVPKNRIDGSVLLTWFAIYAAVTVVASTVFGEEWFDKADPFETYSGLLGRLAPIGRHPDGHLVFRNPFNGLAGTPEAPGLVAVVAVMLGSTAYDGFSRNPWWIDKVQSGPLPRGLTSTLGLLALILLVALTYWLATRTMGRSGPMALAHSLIPIAAGYVVAHYFTLLLSGGQQAVILWSDPMGTGADYFGTANLLPDNEILGNTTSALLRAGAVILGHVLGVFAAHDRAITLLPRRHALTGQLPLLLLMVFYTVGGLTLLFAA</sequence>
<feature type="transmembrane region" description="Helical" evidence="1">
    <location>
        <begin position="97"/>
        <end position="118"/>
    </location>
</feature>
<dbReference type="EMBL" id="BAAAUV010000002">
    <property type="protein sequence ID" value="GAA3196673.1"/>
    <property type="molecule type" value="Genomic_DNA"/>
</dbReference>
<evidence type="ECO:0000313" key="2">
    <source>
        <dbReference type="EMBL" id="GAA3196673.1"/>
    </source>
</evidence>
<feature type="transmembrane region" description="Helical" evidence="1">
    <location>
        <begin position="139"/>
        <end position="162"/>
    </location>
</feature>
<gene>
    <name evidence="2" type="ORF">GCM10010468_07400</name>
</gene>
<protein>
    <recommendedName>
        <fullName evidence="4">Fenitrothion hydrolase</fullName>
    </recommendedName>
</protein>
<proteinExistence type="predicted"/>
<feature type="transmembrane region" description="Helical" evidence="1">
    <location>
        <begin position="19"/>
        <end position="39"/>
    </location>
</feature>
<keyword evidence="3" id="KW-1185">Reference proteome</keyword>
<dbReference type="RefSeq" id="WP_344822099.1">
    <property type="nucleotide sequence ID" value="NZ_BAAAUV010000002.1"/>
</dbReference>
<evidence type="ECO:0000313" key="3">
    <source>
        <dbReference type="Proteomes" id="UP001501237"/>
    </source>
</evidence>
<feature type="transmembrane region" description="Helical" evidence="1">
    <location>
        <begin position="408"/>
        <end position="425"/>
    </location>
</feature>
<organism evidence="2 3">
    <name type="scientific">Actinocorallia longicatena</name>
    <dbReference type="NCBI Taxonomy" id="111803"/>
    <lineage>
        <taxon>Bacteria</taxon>
        <taxon>Bacillati</taxon>
        <taxon>Actinomycetota</taxon>
        <taxon>Actinomycetes</taxon>
        <taxon>Streptosporangiales</taxon>
        <taxon>Thermomonosporaceae</taxon>
        <taxon>Actinocorallia</taxon>
    </lineage>
</organism>
<feature type="transmembrane region" description="Helical" evidence="1">
    <location>
        <begin position="174"/>
        <end position="194"/>
    </location>
</feature>
<evidence type="ECO:0008006" key="4">
    <source>
        <dbReference type="Google" id="ProtNLM"/>
    </source>
</evidence>
<feature type="transmembrane region" description="Helical" evidence="1">
    <location>
        <begin position="370"/>
        <end position="388"/>
    </location>
</feature>
<keyword evidence="1" id="KW-1133">Transmembrane helix</keyword>
<feature type="transmembrane region" description="Helical" evidence="1">
    <location>
        <begin position="279"/>
        <end position="298"/>
    </location>
</feature>
<feature type="transmembrane region" description="Helical" evidence="1">
    <location>
        <begin position="310"/>
        <end position="331"/>
    </location>
</feature>
<keyword evidence="1" id="KW-0472">Membrane</keyword>
<accession>A0ABP6PYP2</accession>
<dbReference type="Proteomes" id="UP001501237">
    <property type="component" value="Unassembled WGS sequence"/>
</dbReference>
<reference evidence="3" key="1">
    <citation type="journal article" date="2019" name="Int. J. Syst. Evol. Microbiol.">
        <title>The Global Catalogue of Microorganisms (GCM) 10K type strain sequencing project: providing services to taxonomists for standard genome sequencing and annotation.</title>
        <authorList>
            <consortium name="The Broad Institute Genomics Platform"/>
            <consortium name="The Broad Institute Genome Sequencing Center for Infectious Disease"/>
            <person name="Wu L."/>
            <person name="Ma J."/>
        </authorList>
    </citation>
    <scope>NUCLEOTIDE SEQUENCE [LARGE SCALE GENOMIC DNA]</scope>
    <source>
        <strain evidence="3">JCM 9377</strain>
    </source>
</reference>
<feature type="transmembrane region" description="Helical" evidence="1">
    <location>
        <begin position="67"/>
        <end position="85"/>
    </location>
</feature>